<comment type="caution">
    <text evidence="13">The sequence shown here is derived from an EMBL/GenBank/DDBJ whole genome shotgun (WGS) entry which is preliminary data.</text>
</comment>
<feature type="domain" description="G-protein coupled receptors family 1 profile" evidence="12">
    <location>
        <begin position="406"/>
        <end position="652"/>
    </location>
</feature>
<dbReference type="AlphaFoldDB" id="A0A5E4D0B2"/>
<comment type="subcellular location">
    <subcellularLocation>
        <location evidence="1">Membrane</location>
        <topology evidence="1">Multi-pass membrane protein</topology>
    </subcellularLocation>
</comment>
<dbReference type="Gene3D" id="1.20.1070.10">
    <property type="entry name" value="Rhodopsin 7-helix transmembrane proteins"/>
    <property type="match status" value="2"/>
</dbReference>
<keyword evidence="2" id="KW-0716">Sensory transduction</keyword>
<dbReference type="CDD" id="cd15939">
    <property type="entry name" value="7tmA_OR4A-like"/>
    <property type="match status" value="2"/>
</dbReference>
<feature type="transmembrane region" description="Helical" evidence="11">
    <location>
        <begin position="391"/>
        <end position="415"/>
    </location>
</feature>
<protein>
    <recommendedName>
        <fullName evidence="12">G-protein coupled receptors family 1 profile domain-containing protein</fullName>
    </recommendedName>
</protein>
<dbReference type="InterPro" id="IPR017452">
    <property type="entry name" value="GPCR_Rhodpsn_7TM"/>
</dbReference>
<evidence type="ECO:0000256" key="7">
    <source>
        <dbReference type="ARBA" id="ARBA00023136"/>
    </source>
</evidence>
<evidence type="ECO:0000256" key="11">
    <source>
        <dbReference type="SAM" id="Phobius"/>
    </source>
</evidence>
<keyword evidence="9 10" id="KW-0807">Transducer</keyword>
<feature type="transmembrane region" description="Helical" evidence="11">
    <location>
        <begin position="505"/>
        <end position="529"/>
    </location>
</feature>
<feature type="transmembrane region" description="Helical" evidence="11">
    <location>
        <begin position="60"/>
        <end position="80"/>
    </location>
</feature>
<evidence type="ECO:0000313" key="13">
    <source>
        <dbReference type="EMBL" id="VTJ86950.1"/>
    </source>
</evidence>
<evidence type="ECO:0000256" key="3">
    <source>
        <dbReference type="ARBA" id="ARBA00022692"/>
    </source>
</evidence>
<dbReference type="InterPro" id="IPR050427">
    <property type="entry name" value="Olfactory_Receptors"/>
</dbReference>
<evidence type="ECO:0000259" key="12">
    <source>
        <dbReference type="PROSITE" id="PS50262"/>
    </source>
</evidence>
<dbReference type="PRINTS" id="PR00245">
    <property type="entry name" value="OLFACTORYR"/>
</dbReference>
<dbReference type="Pfam" id="PF13853">
    <property type="entry name" value="7tm_4"/>
    <property type="match status" value="2"/>
</dbReference>
<dbReference type="PROSITE" id="PS00237">
    <property type="entry name" value="G_PROTEIN_RECEP_F1_1"/>
    <property type="match status" value="2"/>
</dbReference>
<feature type="transmembrane region" description="Helical" evidence="11">
    <location>
        <begin position="24"/>
        <end position="48"/>
    </location>
</feature>
<dbReference type="PANTHER" id="PTHR48002">
    <property type="entry name" value="OLFACTORY RECEPTOR"/>
    <property type="match status" value="1"/>
</dbReference>
<dbReference type="PRINTS" id="PR00237">
    <property type="entry name" value="GPCRRHODOPSN"/>
</dbReference>
<keyword evidence="14" id="KW-1185">Reference proteome</keyword>
<evidence type="ECO:0000256" key="8">
    <source>
        <dbReference type="ARBA" id="ARBA00023170"/>
    </source>
</evidence>
<dbReference type="SMART" id="SM01381">
    <property type="entry name" value="7TM_GPCR_Srsx"/>
    <property type="match status" value="1"/>
</dbReference>
<feature type="transmembrane region" description="Helical" evidence="11">
    <location>
        <begin position="601"/>
        <end position="623"/>
    </location>
</feature>
<comment type="similarity">
    <text evidence="10">Belongs to the G-protein coupled receptor 1 family.</text>
</comment>
<dbReference type="Proteomes" id="UP000335636">
    <property type="component" value="Unassembled WGS sequence"/>
</dbReference>
<dbReference type="InterPro" id="IPR000276">
    <property type="entry name" value="GPCR_Rhodpsn"/>
</dbReference>
<feature type="transmembrane region" description="Helical" evidence="11">
    <location>
        <begin position="427"/>
        <end position="448"/>
    </location>
</feature>
<keyword evidence="8 10" id="KW-0675">Receptor</keyword>
<keyword evidence="6 10" id="KW-0297">G-protein coupled receptor</keyword>
<accession>A0A5E4D0B2</accession>
<proteinExistence type="inferred from homology"/>
<feature type="transmembrane region" description="Helical" evidence="11">
    <location>
        <begin position="191"/>
        <end position="214"/>
    </location>
</feature>
<feature type="transmembrane region" description="Helical" evidence="11">
    <location>
        <begin position="100"/>
        <end position="118"/>
    </location>
</feature>
<dbReference type="PROSITE" id="PS50262">
    <property type="entry name" value="G_PROTEIN_RECEP_F1_2"/>
    <property type="match status" value="2"/>
</dbReference>
<dbReference type="GO" id="GO:0004930">
    <property type="term" value="F:G protein-coupled receptor activity"/>
    <property type="evidence" value="ECO:0007669"/>
    <property type="project" value="UniProtKB-KW"/>
</dbReference>
<dbReference type="EMBL" id="CABDUW010002474">
    <property type="protein sequence ID" value="VTJ86950.1"/>
    <property type="molecule type" value="Genomic_DNA"/>
</dbReference>
<evidence type="ECO:0000256" key="10">
    <source>
        <dbReference type="RuleBase" id="RU000688"/>
    </source>
</evidence>
<keyword evidence="7 11" id="KW-0472">Membrane</keyword>
<feature type="transmembrane region" description="Helical" evidence="11">
    <location>
        <begin position="558"/>
        <end position="581"/>
    </location>
</feature>
<evidence type="ECO:0000256" key="6">
    <source>
        <dbReference type="ARBA" id="ARBA00023040"/>
    </source>
</evidence>
<keyword evidence="5 11" id="KW-1133">Transmembrane helix</keyword>
<keyword evidence="4" id="KW-0552">Olfaction</keyword>
<name>A0A5E4D0B2_MARMO</name>
<keyword evidence="3 10" id="KW-0812">Transmembrane</keyword>
<evidence type="ECO:0000256" key="4">
    <source>
        <dbReference type="ARBA" id="ARBA00022725"/>
    </source>
</evidence>
<feature type="transmembrane region" description="Helical" evidence="11">
    <location>
        <begin position="234"/>
        <end position="257"/>
    </location>
</feature>
<feature type="transmembrane region" description="Helical" evidence="11">
    <location>
        <begin position="138"/>
        <end position="160"/>
    </location>
</feature>
<dbReference type="FunFam" id="1.20.1070.10:FF:000007">
    <property type="entry name" value="Olfactory receptor"/>
    <property type="match status" value="2"/>
</dbReference>
<sequence length="684" mass="76937">MGQSNNITEFVLLGLTQDPDGQNALFAMFLLIYIVTMVGNLLIVVTVIASPSLDSPMYIFLAYLSLMDAVYSTAVSPKMIIDLLYDKKTISFPACMGQLFIEHLFGGAEVFLLVVMAYDRYVAICKPLHYLSIMNRRVCILLLVVAWVGGFVHSVVQLVFVSRLPFCGPNVIDHFICDMYPLLELACTDTYFIGLTVVANGGAICMVIFILLLISYGFILNSLKTYSLEGRRKALSTCISHITVVILFFVPCIFIYVRPVSTFPIDKPISVVFTVITPMLNPLIYTLRNAEMKNAMKKLWCKRLTTGGAVPSELSFCPLCADRNPYYYFSINFPKVNIQERPLKIYNILEESCEKLCCLTSPASEDHMENRNNVTEFILLGLTQNPEGQKILFVTFLLIYIVTIMGNLLILVTIIASQSLGSPMYFFLAYLSFIDTVYSTAIAPKMIVDLLYEKKTISFHACMTQIFIDHLFAGAEVILLVVMAYDRYVAICKPLHYLTIMNRRVCVLMLLVAWIGGFIHSLVQFLFIYQLPFCGPNVIDNFVCDMYPLLNLACTNTYLLGLSMIANGGAICTATFLILLISYGVILHSLKNHGLEGKRKAFYTCASHITVVILFFVPCIFLYSRPNSTFPIDKSMTVFLTFITPMLNPLIYTLRNAEMKNATRKLWSKKVTVAGRGLYPSCRT</sequence>
<evidence type="ECO:0000256" key="1">
    <source>
        <dbReference type="ARBA" id="ARBA00004141"/>
    </source>
</evidence>
<gene>
    <name evidence="13" type="ORF">MONAX_5E042655</name>
</gene>
<dbReference type="GO" id="GO:0004984">
    <property type="term" value="F:olfactory receptor activity"/>
    <property type="evidence" value="ECO:0007669"/>
    <property type="project" value="InterPro"/>
</dbReference>
<reference evidence="13" key="1">
    <citation type="submission" date="2019-04" db="EMBL/GenBank/DDBJ databases">
        <authorList>
            <person name="Alioto T."/>
            <person name="Alioto T."/>
        </authorList>
    </citation>
    <scope>NUCLEOTIDE SEQUENCE [LARGE SCALE GENOMIC DNA]</scope>
</reference>
<evidence type="ECO:0000256" key="9">
    <source>
        <dbReference type="ARBA" id="ARBA00023224"/>
    </source>
</evidence>
<evidence type="ECO:0000256" key="2">
    <source>
        <dbReference type="ARBA" id="ARBA00022606"/>
    </source>
</evidence>
<evidence type="ECO:0000256" key="5">
    <source>
        <dbReference type="ARBA" id="ARBA00022989"/>
    </source>
</evidence>
<dbReference type="GO" id="GO:0005886">
    <property type="term" value="C:plasma membrane"/>
    <property type="evidence" value="ECO:0007669"/>
    <property type="project" value="UniProtKB-ARBA"/>
</dbReference>
<feature type="transmembrane region" description="Helical" evidence="11">
    <location>
        <begin position="635"/>
        <end position="654"/>
    </location>
</feature>
<dbReference type="SUPFAM" id="SSF81321">
    <property type="entry name" value="Family A G protein-coupled receptor-like"/>
    <property type="match status" value="2"/>
</dbReference>
<evidence type="ECO:0000313" key="14">
    <source>
        <dbReference type="Proteomes" id="UP000335636"/>
    </source>
</evidence>
<organism evidence="13 14">
    <name type="scientific">Marmota monax</name>
    <name type="common">Woodchuck</name>
    <dbReference type="NCBI Taxonomy" id="9995"/>
    <lineage>
        <taxon>Eukaryota</taxon>
        <taxon>Metazoa</taxon>
        <taxon>Chordata</taxon>
        <taxon>Craniata</taxon>
        <taxon>Vertebrata</taxon>
        <taxon>Euteleostomi</taxon>
        <taxon>Mammalia</taxon>
        <taxon>Eutheria</taxon>
        <taxon>Euarchontoglires</taxon>
        <taxon>Glires</taxon>
        <taxon>Rodentia</taxon>
        <taxon>Sciuromorpha</taxon>
        <taxon>Sciuridae</taxon>
        <taxon>Xerinae</taxon>
        <taxon>Marmotini</taxon>
        <taxon>Marmota</taxon>
    </lineage>
</organism>
<dbReference type="InterPro" id="IPR000725">
    <property type="entry name" value="Olfact_rcpt"/>
</dbReference>
<feature type="domain" description="G-protein coupled receptors family 1 profile" evidence="12">
    <location>
        <begin position="39"/>
        <end position="285"/>
    </location>
</feature>